<dbReference type="PROSITE" id="PS51186">
    <property type="entry name" value="GNAT"/>
    <property type="match status" value="1"/>
</dbReference>
<dbReference type="GO" id="GO:0016747">
    <property type="term" value="F:acyltransferase activity, transferring groups other than amino-acyl groups"/>
    <property type="evidence" value="ECO:0007669"/>
    <property type="project" value="InterPro"/>
</dbReference>
<dbReference type="Proteomes" id="UP001149165">
    <property type="component" value="Unassembled WGS sequence"/>
</dbReference>
<sequence length="243" mass="27954">MASPQQKHGERFLIRPIQSSDIPIVGHIAATEYFNSELNSFLCPHRHKHPDHVTRRFIQMIQGRSLDPRNIGFVATDVLDPSKPVAYAQFIRLGNDQAAVQLLANQSSIWLTLKGWWFKIHTSMVNFLWPDRSVDPATMSTFMKSVHHDTRLYWGSPEMENMNRWHTQSLVVSSSYQRLGIGRRLMDEVLRRAQDEGVIVDLEASEDGEKLYRSLGFQMRGPFSMVLPRVGLMLGGFMMWTPK</sequence>
<feature type="domain" description="N-acetyltransferase" evidence="1">
    <location>
        <begin position="163"/>
        <end position="243"/>
    </location>
</feature>
<dbReference type="InterPro" id="IPR016181">
    <property type="entry name" value="Acyl_CoA_acyltransferase"/>
</dbReference>
<dbReference type="CDD" id="cd04301">
    <property type="entry name" value="NAT_SF"/>
    <property type="match status" value="1"/>
</dbReference>
<evidence type="ECO:0000313" key="3">
    <source>
        <dbReference type="Proteomes" id="UP001149165"/>
    </source>
</evidence>
<name>A0A9W9F386_9EURO</name>
<dbReference type="OrthoDB" id="410198at2759"/>
<dbReference type="SUPFAM" id="SSF55729">
    <property type="entry name" value="Acyl-CoA N-acyltransferases (Nat)"/>
    <property type="match status" value="1"/>
</dbReference>
<reference evidence="2" key="1">
    <citation type="submission" date="2022-11" db="EMBL/GenBank/DDBJ databases">
        <authorList>
            <person name="Petersen C."/>
        </authorList>
    </citation>
    <scope>NUCLEOTIDE SEQUENCE</scope>
    <source>
        <strain evidence="2">IBT 30069</strain>
    </source>
</reference>
<dbReference type="PANTHER" id="PTHR42791">
    <property type="entry name" value="GNAT FAMILY ACETYLTRANSFERASE"/>
    <property type="match status" value="1"/>
</dbReference>
<dbReference type="PANTHER" id="PTHR42791:SF16">
    <property type="entry name" value="N-ACETYLTRANSFERASE DOMAIN-CONTAINING PROTEIN"/>
    <property type="match status" value="1"/>
</dbReference>
<dbReference type="InterPro" id="IPR052523">
    <property type="entry name" value="Trichothecene_AcTrans"/>
</dbReference>
<dbReference type="Gene3D" id="3.40.630.30">
    <property type="match status" value="1"/>
</dbReference>
<gene>
    <name evidence="2" type="ORF">N7456_008565</name>
</gene>
<accession>A0A9W9F386</accession>
<dbReference type="InterPro" id="IPR000182">
    <property type="entry name" value="GNAT_dom"/>
</dbReference>
<dbReference type="AlphaFoldDB" id="A0A9W9F386"/>
<keyword evidence="3" id="KW-1185">Reference proteome</keyword>
<comment type="caution">
    <text evidence="2">The sequence shown here is derived from an EMBL/GenBank/DDBJ whole genome shotgun (WGS) entry which is preliminary data.</text>
</comment>
<reference evidence="2" key="2">
    <citation type="journal article" date="2023" name="IMA Fungus">
        <title>Comparative genomic study of the Penicillium genus elucidates a diverse pangenome and 15 lateral gene transfer events.</title>
        <authorList>
            <person name="Petersen C."/>
            <person name="Sorensen T."/>
            <person name="Nielsen M.R."/>
            <person name="Sondergaard T.E."/>
            <person name="Sorensen J.L."/>
            <person name="Fitzpatrick D.A."/>
            <person name="Frisvad J.C."/>
            <person name="Nielsen K.L."/>
        </authorList>
    </citation>
    <scope>NUCLEOTIDE SEQUENCE</scope>
    <source>
        <strain evidence="2">IBT 30069</strain>
    </source>
</reference>
<dbReference type="EMBL" id="JAPQKH010000006">
    <property type="protein sequence ID" value="KAJ5092704.1"/>
    <property type="molecule type" value="Genomic_DNA"/>
</dbReference>
<evidence type="ECO:0000259" key="1">
    <source>
        <dbReference type="PROSITE" id="PS51186"/>
    </source>
</evidence>
<protein>
    <recommendedName>
        <fullName evidence="1">N-acetyltransferase domain-containing protein</fullName>
    </recommendedName>
</protein>
<dbReference type="Pfam" id="PF13673">
    <property type="entry name" value="Acetyltransf_10"/>
    <property type="match status" value="1"/>
</dbReference>
<evidence type="ECO:0000313" key="2">
    <source>
        <dbReference type="EMBL" id="KAJ5092704.1"/>
    </source>
</evidence>
<organism evidence="2 3">
    <name type="scientific">Penicillium angulare</name>
    <dbReference type="NCBI Taxonomy" id="116970"/>
    <lineage>
        <taxon>Eukaryota</taxon>
        <taxon>Fungi</taxon>
        <taxon>Dikarya</taxon>
        <taxon>Ascomycota</taxon>
        <taxon>Pezizomycotina</taxon>
        <taxon>Eurotiomycetes</taxon>
        <taxon>Eurotiomycetidae</taxon>
        <taxon>Eurotiales</taxon>
        <taxon>Aspergillaceae</taxon>
        <taxon>Penicillium</taxon>
    </lineage>
</organism>
<proteinExistence type="predicted"/>